<gene>
    <name evidence="1" type="ORF">Bca52824_028992</name>
</gene>
<dbReference type="OrthoDB" id="1930404at2759"/>
<dbReference type="Proteomes" id="UP000886595">
    <property type="component" value="Unassembled WGS sequence"/>
</dbReference>
<protein>
    <submittedName>
        <fullName evidence="1">Uncharacterized protein</fullName>
    </submittedName>
</protein>
<proteinExistence type="predicted"/>
<dbReference type="PANTHER" id="PTHR36775:SF1">
    <property type="entry name" value="LYR MOTIF PROTEIN"/>
    <property type="match status" value="1"/>
</dbReference>
<evidence type="ECO:0000313" key="2">
    <source>
        <dbReference type="Proteomes" id="UP000886595"/>
    </source>
</evidence>
<dbReference type="EMBL" id="JAAMPC010000006">
    <property type="protein sequence ID" value="KAG2309244.1"/>
    <property type="molecule type" value="Genomic_DNA"/>
</dbReference>
<sequence>MGNESGYGSESGYRGNVEFGYGDEYDDEEEDVKLLFWGVTSQFEWRQPLNELDAAPSLSQKHQQIAKMEEDSVKEKSVLLQKPLEEAKRTEALQNGDVCVGSFQSFMSD</sequence>
<evidence type="ECO:0000313" key="1">
    <source>
        <dbReference type="EMBL" id="KAG2309244.1"/>
    </source>
</evidence>
<dbReference type="PANTHER" id="PTHR36775">
    <property type="entry name" value="LYR MOTIF PROTEIN"/>
    <property type="match status" value="1"/>
</dbReference>
<accession>A0A8X7VDT1</accession>
<dbReference type="AlphaFoldDB" id="A0A8X7VDT1"/>
<comment type="caution">
    <text evidence="1">The sequence shown here is derived from an EMBL/GenBank/DDBJ whole genome shotgun (WGS) entry which is preliminary data.</text>
</comment>
<name>A0A8X7VDT1_BRACI</name>
<organism evidence="1 2">
    <name type="scientific">Brassica carinata</name>
    <name type="common">Ethiopian mustard</name>
    <name type="synonym">Abyssinian cabbage</name>
    <dbReference type="NCBI Taxonomy" id="52824"/>
    <lineage>
        <taxon>Eukaryota</taxon>
        <taxon>Viridiplantae</taxon>
        <taxon>Streptophyta</taxon>
        <taxon>Embryophyta</taxon>
        <taxon>Tracheophyta</taxon>
        <taxon>Spermatophyta</taxon>
        <taxon>Magnoliopsida</taxon>
        <taxon>eudicotyledons</taxon>
        <taxon>Gunneridae</taxon>
        <taxon>Pentapetalae</taxon>
        <taxon>rosids</taxon>
        <taxon>malvids</taxon>
        <taxon>Brassicales</taxon>
        <taxon>Brassicaceae</taxon>
        <taxon>Brassiceae</taxon>
        <taxon>Brassica</taxon>
    </lineage>
</organism>
<reference evidence="1 2" key="1">
    <citation type="submission" date="2020-02" db="EMBL/GenBank/DDBJ databases">
        <authorList>
            <person name="Ma Q."/>
            <person name="Huang Y."/>
            <person name="Song X."/>
            <person name="Pei D."/>
        </authorList>
    </citation>
    <scope>NUCLEOTIDE SEQUENCE [LARGE SCALE GENOMIC DNA]</scope>
    <source>
        <strain evidence="1">Sxm20200214</strain>
        <tissue evidence="1">Leaf</tissue>
    </source>
</reference>
<keyword evidence="2" id="KW-1185">Reference proteome</keyword>